<feature type="region of interest" description="Disordered" evidence="1">
    <location>
        <begin position="1"/>
        <end position="106"/>
    </location>
</feature>
<comment type="caution">
    <text evidence="2">The sequence shown here is derived from an EMBL/GenBank/DDBJ whole genome shotgun (WGS) entry which is preliminary data.</text>
</comment>
<name>A0A433B9D7_9FUNG</name>
<proteinExistence type="predicted"/>
<feature type="compositionally biased region" description="Polar residues" evidence="1">
    <location>
        <begin position="64"/>
        <end position="106"/>
    </location>
</feature>
<dbReference type="EMBL" id="RBNI01015602">
    <property type="protein sequence ID" value="RUP14188.1"/>
    <property type="molecule type" value="Genomic_DNA"/>
</dbReference>
<evidence type="ECO:0000313" key="2">
    <source>
        <dbReference type="EMBL" id="RUP14188.1"/>
    </source>
</evidence>
<accession>A0A433B9D7</accession>
<dbReference type="Proteomes" id="UP000268093">
    <property type="component" value="Unassembled WGS sequence"/>
</dbReference>
<feature type="compositionally biased region" description="Polar residues" evidence="1">
    <location>
        <begin position="1"/>
        <end position="27"/>
    </location>
</feature>
<dbReference type="AlphaFoldDB" id="A0A433B9D7"/>
<protein>
    <submittedName>
        <fullName evidence="2">Uncharacterized protein</fullName>
    </submittedName>
</protein>
<evidence type="ECO:0000256" key="1">
    <source>
        <dbReference type="SAM" id="MobiDB-lite"/>
    </source>
</evidence>
<reference evidence="2 3" key="1">
    <citation type="journal article" date="2018" name="New Phytol.">
        <title>Phylogenomics of Endogonaceae and evolution of mycorrhizas within Mucoromycota.</title>
        <authorList>
            <person name="Chang Y."/>
            <person name="Desiro A."/>
            <person name="Na H."/>
            <person name="Sandor L."/>
            <person name="Lipzen A."/>
            <person name="Clum A."/>
            <person name="Barry K."/>
            <person name="Grigoriev I.V."/>
            <person name="Martin F.M."/>
            <person name="Stajich J.E."/>
            <person name="Smith M.E."/>
            <person name="Bonito G."/>
            <person name="Spatafora J.W."/>
        </authorList>
    </citation>
    <scope>NUCLEOTIDE SEQUENCE [LARGE SCALE GENOMIC DNA]</scope>
    <source>
        <strain evidence="2 3">GMNB39</strain>
    </source>
</reference>
<sequence>MSATHPKPNSSRCSSRPKEANNNNATSDPDREERLSRTTTSTMKLSTKKSSVTKSHSRQRHSSTPRGSLSTPLGHSNRPSKTPVTYVQDSNITQSSHTRAMSDSDALTMSRSDKFWYEQLLEVNNRLHAVESSLELCHPGLAGLRLPVTR</sequence>
<keyword evidence="3" id="KW-1185">Reference proteome</keyword>
<evidence type="ECO:0000313" key="3">
    <source>
        <dbReference type="Proteomes" id="UP000268093"/>
    </source>
</evidence>
<feature type="compositionally biased region" description="Low complexity" evidence="1">
    <location>
        <begin position="37"/>
        <end position="54"/>
    </location>
</feature>
<gene>
    <name evidence="2" type="ORF">BC936DRAFT_139690</name>
</gene>
<organism evidence="2 3">
    <name type="scientific">Jimgerdemannia flammicorona</name>
    <dbReference type="NCBI Taxonomy" id="994334"/>
    <lineage>
        <taxon>Eukaryota</taxon>
        <taxon>Fungi</taxon>
        <taxon>Fungi incertae sedis</taxon>
        <taxon>Mucoromycota</taxon>
        <taxon>Mucoromycotina</taxon>
        <taxon>Endogonomycetes</taxon>
        <taxon>Endogonales</taxon>
        <taxon>Endogonaceae</taxon>
        <taxon>Jimgerdemannia</taxon>
    </lineage>
</organism>